<dbReference type="InterPro" id="IPR027417">
    <property type="entry name" value="P-loop_NTPase"/>
</dbReference>
<dbReference type="SUPFAM" id="SSF52540">
    <property type="entry name" value="P-loop containing nucleoside triphosphate hydrolases"/>
    <property type="match status" value="1"/>
</dbReference>
<name>A0A414DIG7_9FIRM</name>
<dbReference type="AlphaFoldDB" id="A0A414DIG7"/>
<protein>
    <submittedName>
        <fullName evidence="1">Uncharacterized protein</fullName>
    </submittedName>
</protein>
<accession>A0A414DIG7</accession>
<proteinExistence type="predicted"/>
<dbReference type="Proteomes" id="UP000284794">
    <property type="component" value="Unassembled WGS sequence"/>
</dbReference>
<feature type="non-terminal residue" evidence="1">
    <location>
        <position position="1"/>
    </location>
</feature>
<sequence length="114" mass="13364">RYQKVLNLLKKTLDYMEMSSGQLSAVALSFLLCMNQAYGANKACSILLIDDPVQTIDDVNMVGFVDILRYEFGDRQIFISTHEQSFEWFLRYRYSKAEKKVNVFNMKDIMLQEK</sequence>
<organism evidence="1 2">
    <name type="scientific">Lachnospira eligens</name>
    <dbReference type="NCBI Taxonomy" id="39485"/>
    <lineage>
        <taxon>Bacteria</taxon>
        <taxon>Bacillati</taxon>
        <taxon>Bacillota</taxon>
        <taxon>Clostridia</taxon>
        <taxon>Lachnospirales</taxon>
        <taxon>Lachnospiraceae</taxon>
        <taxon>Lachnospira</taxon>
    </lineage>
</organism>
<reference evidence="1 2" key="1">
    <citation type="submission" date="2018-08" db="EMBL/GenBank/DDBJ databases">
        <title>A genome reference for cultivated species of the human gut microbiota.</title>
        <authorList>
            <person name="Zou Y."/>
            <person name="Xue W."/>
            <person name="Luo G."/>
        </authorList>
    </citation>
    <scope>NUCLEOTIDE SEQUENCE [LARGE SCALE GENOMIC DNA]</scope>
    <source>
        <strain evidence="1 2">AM32-2AC</strain>
    </source>
</reference>
<gene>
    <name evidence="1" type="ORF">DW811_03005</name>
</gene>
<dbReference type="EMBL" id="QSIS01000002">
    <property type="protein sequence ID" value="RHD10635.1"/>
    <property type="molecule type" value="Genomic_DNA"/>
</dbReference>
<evidence type="ECO:0000313" key="1">
    <source>
        <dbReference type="EMBL" id="RHD10635.1"/>
    </source>
</evidence>
<comment type="caution">
    <text evidence="1">The sequence shown here is derived from an EMBL/GenBank/DDBJ whole genome shotgun (WGS) entry which is preliminary data.</text>
</comment>
<dbReference type="Gene3D" id="3.40.50.300">
    <property type="entry name" value="P-loop containing nucleotide triphosphate hydrolases"/>
    <property type="match status" value="1"/>
</dbReference>
<evidence type="ECO:0000313" key="2">
    <source>
        <dbReference type="Proteomes" id="UP000284794"/>
    </source>
</evidence>